<proteinExistence type="predicted"/>
<evidence type="ECO:0000313" key="4">
    <source>
        <dbReference type="Proteomes" id="UP000319825"/>
    </source>
</evidence>
<evidence type="ECO:0000256" key="1">
    <source>
        <dbReference type="SAM" id="MobiDB-lite"/>
    </source>
</evidence>
<organism evidence="3 4">
    <name type="scientific">Micromonospora olivasterospora</name>
    <dbReference type="NCBI Taxonomy" id="1880"/>
    <lineage>
        <taxon>Bacteria</taxon>
        <taxon>Bacillati</taxon>
        <taxon>Actinomycetota</taxon>
        <taxon>Actinomycetes</taxon>
        <taxon>Micromonosporales</taxon>
        <taxon>Micromonosporaceae</taxon>
        <taxon>Micromonospora</taxon>
    </lineage>
</organism>
<keyword evidence="2" id="KW-0732">Signal</keyword>
<feature type="compositionally biased region" description="Basic and acidic residues" evidence="1">
    <location>
        <begin position="212"/>
        <end position="223"/>
    </location>
</feature>
<dbReference type="EMBL" id="VLKE01000001">
    <property type="protein sequence ID" value="TWH71002.1"/>
    <property type="molecule type" value="Genomic_DNA"/>
</dbReference>
<feature type="signal peptide" evidence="2">
    <location>
        <begin position="1"/>
        <end position="21"/>
    </location>
</feature>
<name>A0A562IJE4_MICOL</name>
<feature type="compositionally biased region" description="Low complexity" evidence="1">
    <location>
        <begin position="99"/>
        <end position="109"/>
    </location>
</feature>
<gene>
    <name evidence="3" type="ORF">JD77_06027</name>
</gene>
<sequence>MIVRVCAMCAAAPTGFQNHIAAATANSAIMKLNMANAVRLPTSVSTKNFFSASTTASIRSAVSAIFLTNGAVCATNRSKASPSPACRTALIVCSSNGPSTVRTRSSSVSNVPMSCRNNGSSARDTLIPVNASKARNQLSLSSRVATAAANAQHSPPCPETGAPSANQSAALTAHPSPDHLAGDDLGTVAHPVATTPTPRPTTRPTPTTTGSVDRREPRTLTVK</sequence>
<dbReference type="AlphaFoldDB" id="A0A562IJE4"/>
<feature type="region of interest" description="Disordered" evidence="1">
    <location>
        <begin position="96"/>
        <end position="129"/>
    </location>
</feature>
<protein>
    <submittedName>
        <fullName evidence="3">Uncharacterized protein</fullName>
    </submittedName>
</protein>
<evidence type="ECO:0000256" key="2">
    <source>
        <dbReference type="SAM" id="SignalP"/>
    </source>
</evidence>
<dbReference type="Proteomes" id="UP000319825">
    <property type="component" value="Unassembled WGS sequence"/>
</dbReference>
<feature type="region of interest" description="Disordered" evidence="1">
    <location>
        <begin position="143"/>
        <end position="223"/>
    </location>
</feature>
<keyword evidence="4" id="KW-1185">Reference proteome</keyword>
<comment type="caution">
    <text evidence="3">The sequence shown here is derived from an EMBL/GenBank/DDBJ whole genome shotgun (WGS) entry which is preliminary data.</text>
</comment>
<feature type="compositionally biased region" description="Polar residues" evidence="1">
    <location>
        <begin position="110"/>
        <end position="123"/>
    </location>
</feature>
<reference evidence="3 4" key="1">
    <citation type="submission" date="2019-07" db="EMBL/GenBank/DDBJ databases">
        <title>R&amp;d 2014.</title>
        <authorList>
            <person name="Klenk H.-P."/>
        </authorList>
    </citation>
    <scope>NUCLEOTIDE SEQUENCE [LARGE SCALE GENOMIC DNA]</scope>
    <source>
        <strain evidence="3 4">DSM 43868</strain>
    </source>
</reference>
<evidence type="ECO:0000313" key="3">
    <source>
        <dbReference type="EMBL" id="TWH71002.1"/>
    </source>
</evidence>
<feature type="chain" id="PRO_5021933257" evidence="2">
    <location>
        <begin position="22"/>
        <end position="223"/>
    </location>
</feature>
<feature type="compositionally biased region" description="Polar residues" evidence="1">
    <location>
        <begin position="143"/>
        <end position="153"/>
    </location>
</feature>
<accession>A0A562IJE4</accession>